<dbReference type="InterPro" id="IPR001054">
    <property type="entry name" value="A/G_cyclase"/>
</dbReference>
<evidence type="ECO:0000256" key="15">
    <source>
        <dbReference type="ARBA" id="ARBA00023136"/>
    </source>
</evidence>
<evidence type="ECO:0000256" key="7">
    <source>
        <dbReference type="ARBA" id="ARBA00022692"/>
    </source>
</evidence>
<feature type="region of interest" description="Disordered" evidence="24">
    <location>
        <begin position="1"/>
        <end position="35"/>
    </location>
</feature>
<feature type="domain" description="Guanylate cyclase" evidence="26">
    <location>
        <begin position="1140"/>
        <end position="1280"/>
    </location>
</feature>
<evidence type="ECO:0000256" key="23">
    <source>
        <dbReference type="RuleBase" id="RU000405"/>
    </source>
</evidence>
<keyword evidence="11" id="KW-0067">ATP-binding</keyword>
<evidence type="ECO:0000256" key="2">
    <source>
        <dbReference type="ARBA" id="ARBA00001936"/>
    </source>
</evidence>
<evidence type="ECO:0000256" key="6">
    <source>
        <dbReference type="ARBA" id="ARBA00022475"/>
    </source>
</evidence>
<evidence type="ECO:0000256" key="5">
    <source>
        <dbReference type="ARBA" id="ARBA00012201"/>
    </source>
</evidence>
<dbReference type="PANTHER" id="PTHR45627:SF8">
    <property type="entry name" value="ADENYLATE CYCLASE TYPE 9"/>
    <property type="match status" value="1"/>
</dbReference>
<evidence type="ECO:0000259" key="26">
    <source>
        <dbReference type="PROSITE" id="PS50125"/>
    </source>
</evidence>
<organism evidence="27 28">
    <name type="scientific">Diploptera punctata</name>
    <name type="common">Pacific beetle cockroach</name>
    <dbReference type="NCBI Taxonomy" id="6984"/>
    <lineage>
        <taxon>Eukaryota</taxon>
        <taxon>Metazoa</taxon>
        <taxon>Ecdysozoa</taxon>
        <taxon>Arthropoda</taxon>
        <taxon>Hexapoda</taxon>
        <taxon>Insecta</taxon>
        <taxon>Pterygota</taxon>
        <taxon>Neoptera</taxon>
        <taxon>Polyneoptera</taxon>
        <taxon>Dictyoptera</taxon>
        <taxon>Blattodea</taxon>
        <taxon>Blaberoidea</taxon>
        <taxon>Blaberidae</taxon>
        <taxon>Diplopterinae</taxon>
        <taxon>Diploptera</taxon>
    </lineage>
</organism>
<evidence type="ECO:0000256" key="1">
    <source>
        <dbReference type="ARBA" id="ARBA00001593"/>
    </source>
</evidence>
<sequence length="1337" mass="151558">MAEAKPQTRLQRHGDTSENFPNLQQSQKMKTEEDDDDDIQISFAPYIRNYLADTGQRPSCCGIFLPIPFERAAKRSWWDPRFDSEILEGQYRRSSFPQVRLRFQYSLFYILVISLSWFIYFIVSGIKGNTQHWIPISVIFALLFFIIATLLYLTYTNVYRHHTFSVSAFVAVLISILSLICVIFNSYVQNYPDITPVGQFSLCIEILLLIYTVIPLPLYVCVAIGGAHSIIFECLTNILMSDDVYETMGNVGIIVRVLLHFCIHLIGIHILIMTNVRMRGTFMKVGQSLLVRRQLEMEKQLKEKMIHSVMPPKVAAWLMSETGGGREDGSLEQDGDTMRYRVCNQGGSDIRSLFRPFNMHCMENVSILFADIVGFTKMSTNKTAEELVDILNGLFERFDDLCSTHGCEKISTLGDCYYCVAGCPEPKPDHAKACVEMGLGMINAIKLFDAERNEGVNMRVGVHTGTVLCGIVGTKRFKFDVWSNDVTLANQMESTGKPGQVHISEATRSFLEDMYLLEDGEIVQGIKTYFIRGRKSGSIAPESSPSKLVPVSRSRVLSCNSKIRPHYHQLRITSSLAEPSNRVKASSLPSILNSDNDNEEKEDVDGNEVEEHMRKSPTSLTGGGLNITAWKYSGRMFKTKPGNGESDESKMQLSVPLLKKTDTCQETDGFQQVLNQNGEATANNTISQLDVPSPSDDQLSVCRSMNSRKDSGIRSNSRRSSIQQQIFVMNGMAQGEMLTHRVSGYYTSSQSSVNDVEPDEDVIRSRIPAPLGENFGICFQMLRKQSDLQLIRCVQDNVASHHSYFVKPPLSSFTLFFRQKEMEREYRACAHRVKESQEETPPTLATSRFNTYFDVFISVLVYFAIAISIFILYDISPIWIAFCIVATTIQIFAMLLCIRQFLKPNNVSRTGTDFSRWLLDKFSHWYPWHICGAILVSLPVVSVLANFDCKIFSSKNGGDYYYCFLLFVGLVHFCNFTQLNCWMKSVMATLAGVIYICLVASHACLFFPHDLPNNITQHSSDNATRSVIRIVNSTLSAGPSHKAPLHYFKTQHGNYNFLLYHGEIFLDVLMLLVLVWFLNREFEISYRLSFHGNIVAARDKARVQNMKNQADWLLHNIIPKHVADELKNKAKYSKNYHDVGIIFASIVNFNEMYDESYLGGKEYLRVLNELIGDFDELLTKPEFKNIEKIKTIGSTFMAASGLNPDVRKQNKHQHQHLFELMDFAMALQKVIDDFNRDLIEFNLVLRVGYNFGDVTAGVIGTTKLYYDIWGDAVNIASRMDSTGVSGRIQVGGDCVPVLSERYEFEKRGPVYVKGKDMMTVYLVKGKHKTLISNLAQI</sequence>
<evidence type="ECO:0000256" key="17">
    <source>
        <dbReference type="ARBA" id="ARBA00023211"/>
    </source>
</evidence>
<feature type="compositionally biased region" description="Polar residues" evidence="24">
    <location>
        <begin position="579"/>
        <end position="595"/>
    </location>
</feature>
<keyword evidence="9" id="KW-0677">Repeat</keyword>
<dbReference type="GO" id="GO:0046872">
    <property type="term" value="F:metal ion binding"/>
    <property type="evidence" value="ECO:0007669"/>
    <property type="project" value="UniProtKB-KW"/>
</dbReference>
<dbReference type="Proteomes" id="UP001233999">
    <property type="component" value="Unassembled WGS sequence"/>
</dbReference>
<dbReference type="GO" id="GO:0004016">
    <property type="term" value="F:adenylate cyclase activity"/>
    <property type="evidence" value="ECO:0007669"/>
    <property type="project" value="UniProtKB-EC"/>
</dbReference>
<evidence type="ECO:0000256" key="25">
    <source>
        <dbReference type="SAM" id="Phobius"/>
    </source>
</evidence>
<keyword evidence="12" id="KW-0460">Magnesium</keyword>
<feature type="transmembrane region" description="Helical" evidence="25">
    <location>
        <begin position="218"/>
        <end position="241"/>
    </location>
</feature>
<feature type="transmembrane region" description="Helical" evidence="25">
    <location>
        <begin position="878"/>
        <end position="898"/>
    </location>
</feature>
<dbReference type="EC" id="4.6.1.1" evidence="5"/>
<keyword evidence="13 25" id="KW-1133">Transmembrane helix</keyword>
<keyword evidence="16" id="KW-0325">Glycoprotein</keyword>
<keyword evidence="17" id="KW-0464">Manganese</keyword>
<comment type="cofactor">
    <cofactor evidence="2">
        <name>Mn(2+)</name>
        <dbReference type="ChEBI" id="CHEBI:29035"/>
    </cofactor>
</comment>
<proteinExistence type="inferred from homology"/>
<feature type="transmembrane region" description="Helical" evidence="25">
    <location>
        <begin position="988"/>
        <end position="1008"/>
    </location>
</feature>
<comment type="catalytic activity">
    <reaction evidence="1">
        <text>ATP = 3',5'-cyclic AMP + diphosphate</text>
        <dbReference type="Rhea" id="RHEA:15389"/>
        <dbReference type="ChEBI" id="CHEBI:30616"/>
        <dbReference type="ChEBI" id="CHEBI:33019"/>
        <dbReference type="ChEBI" id="CHEBI:58165"/>
        <dbReference type="EC" id="4.6.1.1"/>
    </reaction>
</comment>
<keyword evidence="14" id="KW-0115">cAMP biosynthesis</keyword>
<keyword evidence="18 23" id="KW-0456">Lyase</keyword>
<feature type="transmembrane region" description="Helical" evidence="25">
    <location>
        <begin position="107"/>
        <end position="126"/>
    </location>
</feature>
<evidence type="ECO:0000256" key="22">
    <source>
        <dbReference type="ARBA" id="ARBA00081427"/>
    </source>
</evidence>
<dbReference type="GO" id="GO:0005886">
    <property type="term" value="C:plasma membrane"/>
    <property type="evidence" value="ECO:0007669"/>
    <property type="project" value="UniProtKB-SubCell"/>
</dbReference>
<evidence type="ECO:0000256" key="3">
    <source>
        <dbReference type="ARBA" id="ARBA00001946"/>
    </source>
</evidence>
<keyword evidence="8" id="KW-0479">Metal-binding</keyword>
<evidence type="ECO:0000313" key="28">
    <source>
        <dbReference type="Proteomes" id="UP001233999"/>
    </source>
</evidence>
<keyword evidence="15 25" id="KW-0472">Membrane</keyword>
<protein>
    <recommendedName>
        <fullName evidence="19">Adenylate cyclase type 9</fullName>
        <ecNumber evidence="5">4.6.1.1</ecNumber>
    </recommendedName>
    <alternativeName>
        <fullName evidence="22">ATP pyrophosphate-lyase 9</fullName>
    </alternativeName>
    <alternativeName>
        <fullName evidence="20">Adenylate cyclase type IX</fullName>
    </alternativeName>
    <alternativeName>
        <fullName evidence="21">Adenylyl cyclase 9</fullName>
    </alternativeName>
</protein>
<dbReference type="EMBL" id="JASPKZ010003048">
    <property type="protein sequence ID" value="KAJ9594382.1"/>
    <property type="molecule type" value="Genomic_DNA"/>
</dbReference>
<feature type="transmembrane region" description="Helical" evidence="25">
    <location>
        <begin position="925"/>
        <end position="947"/>
    </location>
</feature>
<keyword evidence="6" id="KW-1003">Cell membrane</keyword>
<feature type="non-terminal residue" evidence="27">
    <location>
        <position position="1"/>
    </location>
</feature>
<evidence type="ECO:0000313" key="27">
    <source>
        <dbReference type="EMBL" id="KAJ9594382.1"/>
    </source>
</evidence>
<dbReference type="PROSITE" id="PS50125">
    <property type="entry name" value="GUANYLATE_CYCLASE_2"/>
    <property type="match status" value="2"/>
</dbReference>
<name>A0AAD8A8D5_DIPPU</name>
<dbReference type="GO" id="GO:0035556">
    <property type="term" value="P:intracellular signal transduction"/>
    <property type="evidence" value="ECO:0007669"/>
    <property type="project" value="InterPro"/>
</dbReference>
<evidence type="ECO:0000256" key="10">
    <source>
        <dbReference type="ARBA" id="ARBA00022741"/>
    </source>
</evidence>
<dbReference type="GO" id="GO:0005524">
    <property type="term" value="F:ATP binding"/>
    <property type="evidence" value="ECO:0007669"/>
    <property type="project" value="UniProtKB-KW"/>
</dbReference>
<evidence type="ECO:0000256" key="20">
    <source>
        <dbReference type="ARBA" id="ARBA00081225"/>
    </source>
</evidence>
<keyword evidence="28" id="KW-1185">Reference proteome</keyword>
<reference evidence="27" key="2">
    <citation type="submission" date="2023-05" db="EMBL/GenBank/DDBJ databases">
        <authorList>
            <person name="Fouks B."/>
        </authorList>
    </citation>
    <scope>NUCLEOTIDE SEQUENCE</scope>
    <source>
        <strain evidence="27">Stay&amp;Tobe</strain>
        <tissue evidence="27">Testes</tissue>
    </source>
</reference>
<evidence type="ECO:0000256" key="4">
    <source>
        <dbReference type="ARBA" id="ARBA00004651"/>
    </source>
</evidence>
<feature type="transmembrane region" description="Helical" evidence="25">
    <location>
        <begin position="253"/>
        <end position="274"/>
    </location>
</feature>
<feature type="transmembrane region" description="Helical" evidence="25">
    <location>
        <begin position="1057"/>
        <end position="1078"/>
    </location>
</feature>
<reference evidence="27" key="1">
    <citation type="journal article" date="2023" name="IScience">
        <title>Live-bearing cockroach genome reveals convergent evolutionary mechanisms linked to viviparity in insects and beyond.</title>
        <authorList>
            <person name="Fouks B."/>
            <person name="Harrison M.C."/>
            <person name="Mikhailova A.A."/>
            <person name="Marchal E."/>
            <person name="English S."/>
            <person name="Carruthers M."/>
            <person name="Jennings E.C."/>
            <person name="Chiamaka E.L."/>
            <person name="Frigard R.A."/>
            <person name="Pippel M."/>
            <person name="Attardo G.M."/>
            <person name="Benoit J.B."/>
            <person name="Bornberg-Bauer E."/>
            <person name="Tobe S.S."/>
        </authorList>
    </citation>
    <scope>NUCLEOTIDE SEQUENCE</scope>
    <source>
        <strain evidence="27">Stay&amp;Tobe</strain>
    </source>
</reference>
<dbReference type="InterPro" id="IPR018297">
    <property type="entry name" value="A/G_cyclase_CS"/>
</dbReference>
<dbReference type="Pfam" id="PF00211">
    <property type="entry name" value="Guanylate_cyc"/>
    <property type="match status" value="2"/>
</dbReference>
<evidence type="ECO:0000256" key="18">
    <source>
        <dbReference type="ARBA" id="ARBA00023239"/>
    </source>
</evidence>
<dbReference type="GO" id="GO:0007189">
    <property type="term" value="P:adenylate cyclase-activating G protein-coupled receptor signaling pathway"/>
    <property type="evidence" value="ECO:0007669"/>
    <property type="project" value="TreeGrafter"/>
</dbReference>
<feature type="compositionally biased region" description="Polar residues" evidence="24">
    <location>
        <begin position="17"/>
        <end position="28"/>
    </location>
</feature>
<dbReference type="PROSITE" id="PS00452">
    <property type="entry name" value="GUANYLATE_CYCLASE_1"/>
    <property type="match status" value="2"/>
</dbReference>
<feature type="compositionally biased region" description="Acidic residues" evidence="24">
    <location>
        <begin position="596"/>
        <end position="608"/>
    </location>
</feature>
<feature type="transmembrane region" description="Helical" evidence="25">
    <location>
        <begin position="852"/>
        <end position="872"/>
    </location>
</feature>
<feature type="transmembrane region" description="Helical" evidence="25">
    <location>
        <begin position="959"/>
        <end position="976"/>
    </location>
</feature>
<feature type="domain" description="Guanylate cyclase" evidence="26">
    <location>
        <begin position="366"/>
        <end position="493"/>
    </location>
</feature>
<comment type="caution">
    <text evidence="27">The sequence shown here is derived from an EMBL/GenBank/DDBJ whole genome shotgun (WGS) entry which is preliminary data.</text>
</comment>
<comment type="subcellular location">
    <subcellularLocation>
        <location evidence="4">Cell membrane</location>
        <topology evidence="4">Multi-pass membrane protein</topology>
    </subcellularLocation>
</comment>
<evidence type="ECO:0000256" key="21">
    <source>
        <dbReference type="ARBA" id="ARBA00081232"/>
    </source>
</evidence>
<keyword evidence="10" id="KW-0547">Nucleotide-binding</keyword>
<evidence type="ECO:0000256" key="9">
    <source>
        <dbReference type="ARBA" id="ARBA00022737"/>
    </source>
</evidence>
<evidence type="ECO:0000256" key="19">
    <source>
        <dbReference type="ARBA" id="ARBA00070496"/>
    </source>
</evidence>
<dbReference type="FunFam" id="3.30.70.1230:FF:000014">
    <property type="entry name" value="adenylate cyclase type 9"/>
    <property type="match status" value="1"/>
</dbReference>
<feature type="transmembrane region" description="Helical" evidence="25">
    <location>
        <begin position="166"/>
        <end position="188"/>
    </location>
</feature>
<dbReference type="SMART" id="SM00044">
    <property type="entry name" value="CYCc"/>
    <property type="match status" value="2"/>
</dbReference>
<accession>A0AAD8A8D5</accession>
<dbReference type="GO" id="GO:0006171">
    <property type="term" value="P:cAMP biosynthetic process"/>
    <property type="evidence" value="ECO:0007669"/>
    <property type="project" value="UniProtKB-KW"/>
</dbReference>
<evidence type="ECO:0000256" key="12">
    <source>
        <dbReference type="ARBA" id="ARBA00022842"/>
    </source>
</evidence>
<evidence type="ECO:0000256" key="8">
    <source>
        <dbReference type="ARBA" id="ARBA00022723"/>
    </source>
</evidence>
<comment type="similarity">
    <text evidence="23">Belongs to the adenylyl cyclase class-4/guanylyl cyclase family.</text>
</comment>
<comment type="cofactor">
    <cofactor evidence="3">
        <name>Mg(2+)</name>
        <dbReference type="ChEBI" id="CHEBI:18420"/>
    </cofactor>
</comment>
<evidence type="ECO:0000256" key="24">
    <source>
        <dbReference type="SAM" id="MobiDB-lite"/>
    </source>
</evidence>
<dbReference type="SUPFAM" id="SSF55073">
    <property type="entry name" value="Nucleotide cyclase"/>
    <property type="match status" value="2"/>
</dbReference>
<dbReference type="FunFam" id="3.30.70.1230:FF:000008">
    <property type="entry name" value="Adenylate cyclase type 9"/>
    <property type="match status" value="1"/>
</dbReference>
<dbReference type="PANTHER" id="PTHR45627">
    <property type="entry name" value="ADENYLATE CYCLASE TYPE 1"/>
    <property type="match status" value="1"/>
</dbReference>
<feature type="transmembrane region" description="Helical" evidence="25">
    <location>
        <begin position="132"/>
        <end position="154"/>
    </location>
</feature>
<dbReference type="Gene3D" id="3.30.70.1230">
    <property type="entry name" value="Nucleotide cyclase"/>
    <property type="match status" value="2"/>
</dbReference>
<evidence type="ECO:0000256" key="11">
    <source>
        <dbReference type="ARBA" id="ARBA00022840"/>
    </source>
</evidence>
<dbReference type="CDD" id="cd07302">
    <property type="entry name" value="CHD"/>
    <property type="match status" value="2"/>
</dbReference>
<evidence type="ECO:0000256" key="14">
    <source>
        <dbReference type="ARBA" id="ARBA00022998"/>
    </source>
</evidence>
<keyword evidence="7 25" id="KW-0812">Transmembrane</keyword>
<evidence type="ECO:0000256" key="13">
    <source>
        <dbReference type="ARBA" id="ARBA00022989"/>
    </source>
</evidence>
<evidence type="ECO:0000256" key="16">
    <source>
        <dbReference type="ARBA" id="ARBA00023180"/>
    </source>
</evidence>
<gene>
    <name evidence="27" type="ORF">L9F63_014172</name>
</gene>
<dbReference type="InterPro" id="IPR029787">
    <property type="entry name" value="Nucleotide_cyclase"/>
</dbReference>
<feature type="region of interest" description="Disordered" evidence="24">
    <location>
        <begin position="579"/>
        <end position="622"/>
    </location>
</feature>